<evidence type="ECO:0000313" key="3">
    <source>
        <dbReference type="Proteomes" id="UP000617628"/>
    </source>
</evidence>
<gene>
    <name evidence="2" type="ORF">JIN87_11885</name>
</gene>
<name>A0A934S0C0_9BACT</name>
<feature type="chain" id="PRO_5037113311" description="DUF4252 domain-containing protein" evidence="1">
    <location>
        <begin position="25"/>
        <end position="146"/>
    </location>
</feature>
<keyword evidence="3" id="KW-1185">Reference proteome</keyword>
<reference evidence="2" key="1">
    <citation type="submission" date="2021-01" db="EMBL/GenBank/DDBJ databases">
        <title>Modified the classification status of verrucomicrobia.</title>
        <authorList>
            <person name="Feng X."/>
        </authorList>
    </citation>
    <scope>NUCLEOTIDE SEQUENCE</scope>
    <source>
        <strain evidence="2">KCTC 13126</strain>
    </source>
</reference>
<protein>
    <recommendedName>
        <fullName evidence="4">DUF4252 domain-containing protein</fullName>
    </recommendedName>
</protein>
<proteinExistence type="predicted"/>
<dbReference type="AlphaFoldDB" id="A0A934S0C0"/>
<dbReference type="EMBL" id="JAENIL010000019">
    <property type="protein sequence ID" value="MBK1877572.1"/>
    <property type="molecule type" value="Genomic_DNA"/>
</dbReference>
<organism evidence="2 3">
    <name type="scientific">Pelagicoccus mobilis</name>
    <dbReference type="NCBI Taxonomy" id="415221"/>
    <lineage>
        <taxon>Bacteria</taxon>
        <taxon>Pseudomonadati</taxon>
        <taxon>Verrucomicrobiota</taxon>
        <taxon>Opitutia</taxon>
        <taxon>Puniceicoccales</taxon>
        <taxon>Pelagicoccaceae</taxon>
        <taxon>Pelagicoccus</taxon>
    </lineage>
</organism>
<keyword evidence="1" id="KW-0732">Signal</keyword>
<evidence type="ECO:0000256" key="1">
    <source>
        <dbReference type="SAM" id="SignalP"/>
    </source>
</evidence>
<dbReference type="RefSeq" id="WP_200355783.1">
    <property type="nucleotide sequence ID" value="NZ_JAENIL010000019.1"/>
</dbReference>
<accession>A0A934S0C0</accession>
<comment type="caution">
    <text evidence="2">The sequence shown here is derived from an EMBL/GenBank/DDBJ whole genome shotgun (WGS) entry which is preliminary data.</text>
</comment>
<evidence type="ECO:0008006" key="4">
    <source>
        <dbReference type="Google" id="ProtNLM"/>
    </source>
</evidence>
<dbReference type="Proteomes" id="UP000617628">
    <property type="component" value="Unassembled WGS sequence"/>
</dbReference>
<evidence type="ECO:0000313" key="2">
    <source>
        <dbReference type="EMBL" id="MBK1877572.1"/>
    </source>
</evidence>
<feature type="signal peptide" evidence="1">
    <location>
        <begin position="1"/>
        <end position="24"/>
    </location>
</feature>
<sequence>MRIFVRLLVPALFCLCFCVSPARSDESRLSREEMDEFVTKAEANFVSEIGLPEEALNKRWRRDSLKVWIPEGTSYEEVVRKLESINASRGFCFRIIRDENYVCIERTYYRRRDGLAISLMIVMDENQESTVASLSRSLYKLPISGS</sequence>